<name>A0AAW5EBN9_9BACI</name>
<dbReference type="AlphaFoldDB" id="A0AAW5EBN9"/>
<dbReference type="Gene3D" id="3.40.630.30">
    <property type="match status" value="1"/>
</dbReference>
<proteinExistence type="predicted"/>
<dbReference type="Proteomes" id="UP001431131">
    <property type="component" value="Unassembled WGS sequence"/>
</dbReference>
<dbReference type="SUPFAM" id="SSF55729">
    <property type="entry name" value="Acyl-CoA N-acyltransferases (Nat)"/>
    <property type="match status" value="1"/>
</dbReference>
<dbReference type="InterPro" id="IPR016181">
    <property type="entry name" value="Acyl_CoA_acyltransferase"/>
</dbReference>
<evidence type="ECO:0000313" key="2">
    <source>
        <dbReference type="Proteomes" id="UP001431131"/>
    </source>
</evidence>
<dbReference type="EMBL" id="JAKTTI010000040">
    <property type="protein sequence ID" value="MCH1627387.1"/>
    <property type="molecule type" value="Genomic_DNA"/>
</dbReference>
<keyword evidence="2" id="KW-1185">Reference proteome</keyword>
<comment type="caution">
    <text evidence="1">The sequence shown here is derived from an EMBL/GenBank/DDBJ whole genome shotgun (WGS) entry which is preliminary data.</text>
</comment>
<gene>
    <name evidence="1" type="ORF">MJG50_18790</name>
</gene>
<sequence>MLHGWDEVKEYSDNKDAILIRAYSINYTFQGKGIAIKSLSILDSFVKKHFPTKNEMILAVNQSNTIAQHVYLQVGFIDKGIRVMGRNGELFIFHKELV</sequence>
<organism evidence="1 2">
    <name type="scientific">Fredinandcohnia quinoae</name>
    <dbReference type="NCBI Taxonomy" id="2918902"/>
    <lineage>
        <taxon>Bacteria</taxon>
        <taxon>Bacillati</taxon>
        <taxon>Bacillota</taxon>
        <taxon>Bacilli</taxon>
        <taxon>Bacillales</taxon>
        <taxon>Bacillaceae</taxon>
        <taxon>Fredinandcohnia</taxon>
    </lineage>
</organism>
<evidence type="ECO:0000313" key="1">
    <source>
        <dbReference type="EMBL" id="MCH1627387.1"/>
    </source>
</evidence>
<evidence type="ECO:0008006" key="3">
    <source>
        <dbReference type="Google" id="ProtNLM"/>
    </source>
</evidence>
<protein>
    <recommendedName>
        <fullName evidence="3">N-acetyltransferase domain-containing protein</fullName>
    </recommendedName>
</protein>
<reference evidence="1" key="1">
    <citation type="submission" date="2022-02" db="EMBL/GenBank/DDBJ databases">
        <title>Fredinandcohnia quinoae sp. nov. isolated from Chenopodium quinoa seeds.</title>
        <authorList>
            <person name="Saati-Santamaria Z."/>
            <person name="Flores-Felix J.D."/>
            <person name="Igual J.M."/>
            <person name="Velazquez E."/>
            <person name="Garcia-Fraile P."/>
            <person name="Martinez-Molina E."/>
        </authorList>
    </citation>
    <scope>NUCLEOTIDE SEQUENCE</scope>
    <source>
        <strain evidence="1">SECRCQ15</strain>
    </source>
</reference>
<accession>A0AAW5EBN9</accession>